<reference evidence="2 3" key="1">
    <citation type="submission" date="2023-07" db="EMBL/GenBank/DDBJ databases">
        <title>Sequencing the genomes of 1000 actinobacteria strains.</title>
        <authorList>
            <person name="Klenk H.-P."/>
        </authorList>
    </citation>
    <scope>NUCLEOTIDE SEQUENCE [LARGE SCALE GENOMIC DNA]</scope>
    <source>
        <strain evidence="2 3">DSM 44709</strain>
    </source>
</reference>
<dbReference type="EMBL" id="JAUSUZ010000001">
    <property type="protein sequence ID" value="MDQ0370626.1"/>
    <property type="molecule type" value="Genomic_DNA"/>
</dbReference>
<dbReference type="SUPFAM" id="SSF54909">
    <property type="entry name" value="Dimeric alpha+beta barrel"/>
    <property type="match status" value="1"/>
</dbReference>
<protein>
    <recommendedName>
        <fullName evidence="1">Stress-response A/B barrel domain-containing protein</fullName>
    </recommendedName>
</protein>
<proteinExistence type="predicted"/>
<dbReference type="Pfam" id="PF07876">
    <property type="entry name" value="Dabb"/>
    <property type="match status" value="1"/>
</dbReference>
<evidence type="ECO:0000313" key="2">
    <source>
        <dbReference type="EMBL" id="MDQ0370626.1"/>
    </source>
</evidence>
<evidence type="ECO:0000313" key="3">
    <source>
        <dbReference type="Proteomes" id="UP001240236"/>
    </source>
</evidence>
<dbReference type="InterPro" id="IPR011008">
    <property type="entry name" value="Dimeric_a/b-barrel"/>
</dbReference>
<sequence length="136" mass="15094">MIYHVIRAALKKTASPEQAEAALESWRETGRSVPSVRSWVVGRDHGGEFEYGATFVFDDLDGMFEFLIHPATLRTDLIGLELIENMQIFDISDDDDPALSDKIAALHRRRNEHSPEVSGLLADVPTYLGAGVDARP</sequence>
<organism evidence="2 3">
    <name type="scientific">Catenuloplanes indicus</name>
    <dbReference type="NCBI Taxonomy" id="137267"/>
    <lineage>
        <taxon>Bacteria</taxon>
        <taxon>Bacillati</taxon>
        <taxon>Actinomycetota</taxon>
        <taxon>Actinomycetes</taxon>
        <taxon>Micromonosporales</taxon>
        <taxon>Micromonosporaceae</taxon>
        <taxon>Catenuloplanes</taxon>
    </lineage>
</organism>
<name>A0AAE3W6P6_9ACTN</name>
<dbReference type="Gene3D" id="3.30.70.100">
    <property type="match status" value="1"/>
</dbReference>
<gene>
    <name evidence="2" type="ORF">J2S42_007295</name>
</gene>
<accession>A0AAE3W6P6</accession>
<dbReference type="SMART" id="SM00886">
    <property type="entry name" value="Dabb"/>
    <property type="match status" value="1"/>
</dbReference>
<dbReference type="AlphaFoldDB" id="A0AAE3W6P6"/>
<dbReference type="RefSeq" id="WP_307246734.1">
    <property type="nucleotide sequence ID" value="NZ_JAUSUZ010000001.1"/>
</dbReference>
<dbReference type="PROSITE" id="PS51502">
    <property type="entry name" value="S_R_A_B_BARREL"/>
    <property type="match status" value="1"/>
</dbReference>
<dbReference type="InterPro" id="IPR013097">
    <property type="entry name" value="Dabb"/>
</dbReference>
<feature type="domain" description="Stress-response A/B barrel" evidence="1">
    <location>
        <begin position="2"/>
        <end position="91"/>
    </location>
</feature>
<comment type="caution">
    <text evidence="2">The sequence shown here is derived from an EMBL/GenBank/DDBJ whole genome shotgun (WGS) entry which is preliminary data.</text>
</comment>
<evidence type="ECO:0000259" key="1">
    <source>
        <dbReference type="PROSITE" id="PS51502"/>
    </source>
</evidence>
<keyword evidence="3" id="KW-1185">Reference proteome</keyword>
<dbReference type="Proteomes" id="UP001240236">
    <property type="component" value="Unassembled WGS sequence"/>
</dbReference>